<proteinExistence type="predicted"/>
<keyword evidence="4" id="KW-1185">Reference proteome</keyword>
<evidence type="ECO:0000313" key="3">
    <source>
        <dbReference type="EMBL" id="KAK2161957.1"/>
    </source>
</evidence>
<keyword evidence="1" id="KW-0175">Coiled coil</keyword>
<organism evidence="3 4">
    <name type="scientific">Paralvinella palmiformis</name>
    <dbReference type="NCBI Taxonomy" id="53620"/>
    <lineage>
        <taxon>Eukaryota</taxon>
        <taxon>Metazoa</taxon>
        <taxon>Spiralia</taxon>
        <taxon>Lophotrochozoa</taxon>
        <taxon>Annelida</taxon>
        <taxon>Polychaeta</taxon>
        <taxon>Sedentaria</taxon>
        <taxon>Canalipalpata</taxon>
        <taxon>Terebellida</taxon>
        <taxon>Terebelliformia</taxon>
        <taxon>Alvinellidae</taxon>
        <taxon>Paralvinella</taxon>
    </lineage>
</organism>
<reference evidence="3" key="1">
    <citation type="journal article" date="2023" name="Mol. Biol. Evol.">
        <title>Third-Generation Sequencing Reveals the Adaptive Role of the Epigenome in Three Deep-Sea Polychaetes.</title>
        <authorList>
            <person name="Perez M."/>
            <person name="Aroh O."/>
            <person name="Sun Y."/>
            <person name="Lan Y."/>
            <person name="Juniper S.K."/>
            <person name="Young C.R."/>
            <person name="Angers B."/>
            <person name="Qian P.Y."/>
        </authorList>
    </citation>
    <scope>NUCLEOTIDE SEQUENCE</scope>
    <source>
        <strain evidence="3">P08H-3</strain>
    </source>
</reference>
<evidence type="ECO:0008006" key="5">
    <source>
        <dbReference type="Google" id="ProtNLM"/>
    </source>
</evidence>
<dbReference type="AlphaFoldDB" id="A0AAD9JZL4"/>
<evidence type="ECO:0000256" key="1">
    <source>
        <dbReference type="SAM" id="Coils"/>
    </source>
</evidence>
<keyword evidence="2" id="KW-0812">Transmembrane</keyword>
<evidence type="ECO:0000256" key="2">
    <source>
        <dbReference type="SAM" id="Phobius"/>
    </source>
</evidence>
<comment type="caution">
    <text evidence="3">The sequence shown here is derived from an EMBL/GenBank/DDBJ whole genome shotgun (WGS) entry which is preliminary data.</text>
</comment>
<gene>
    <name evidence="3" type="ORF">LSH36_107g08048</name>
</gene>
<protein>
    <recommendedName>
        <fullName evidence="5">Band 7 domain-containing protein</fullName>
    </recommendedName>
</protein>
<keyword evidence="2" id="KW-1133">Transmembrane helix</keyword>
<dbReference type="Proteomes" id="UP001208570">
    <property type="component" value="Unassembled WGS sequence"/>
</dbReference>
<accession>A0AAD9JZL4</accession>
<keyword evidence="2" id="KW-0472">Membrane</keyword>
<evidence type="ECO:0000313" key="4">
    <source>
        <dbReference type="Proteomes" id="UP001208570"/>
    </source>
</evidence>
<dbReference type="EMBL" id="JAODUP010000107">
    <property type="protein sequence ID" value="KAK2161957.1"/>
    <property type="molecule type" value="Genomic_DNA"/>
</dbReference>
<feature type="transmembrane region" description="Helical" evidence="2">
    <location>
        <begin position="5"/>
        <end position="27"/>
    </location>
</feature>
<feature type="coiled-coil region" evidence="1">
    <location>
        <begin position="184"/>
        <end position="229"/>
    </location>
</feature>
<sequence>MKRTLLIVGVVVGIIVLLVVVIIPMSYSTLEYYEFGFKQRKSTGLIDRSEAYGRGGRYLLGPDYSFKPLRADAHFETFQSVSIFAKDRLQARGLLLFMASNRIFVSLTAHMQYFLRKDQMHLLHKKYDTRYQPIIYTNALNALKNRATTYTTREFIRNRTRIENDLFLGLRDMLSGPCCEKDCAETKETEAEDYKQEATIVRKETDSQIKQIENEAREIKQDATAESELIRSMAKANATATLEKARSDGLHYLYQTLAITDQKEKASLDYLRTLRSQDNVHLAVDFQQLIAGSLSDK</sequence>
<name>A0AAD9JZL4_9ANNE</name>